<dbReference type="Proteomes" id="UP001430290">
    <property type="component" value="Unassembled WGS sequence"/>
</dbReference>
<comment type="caution">
    <text evidence="1">The sequence shown here is derived from an EMBL/GenBank/DDBJ whole genome shotgun (WGS) entry which is preliminary data.</text>
</comment>
<dbReference type="RefSeq" id="WP_223627249.1">
    <property type="nucleotide sequence ID" value="NZ_JAIQDJ010000001.1"/>
</dbReference>
<protein>
    <submittedName>
        <fullName evidence="1">Nucleotidyltransferase family protein</fullName>
    </submittedName>
</protein>
<dbReference type="InterPro" id="IPR039498">
    <property type="entry name" value="NTP_transf_5"/>
</dbReference>
<proteinExistence type="predicted"/>
<organism evidence="1 2">
    <name type="scientific">Thermomonas beijingensis</name>
    <dbReference type="NCBI Taxonomy" id="2872701"/>
    <lineage>
        <taxon>Bacteria</taxon>
        <taxon>Pseudomonadati</taxon>
        <taxon>Pseudomonadota</taxon>
        <taxon>Gammaproteobacteria</taxon>
        <taxon>Lysobacterales</taxon>
        <taxon>Lysobacteraceae</taxon>
        <taxon>Thermomonas</taxon>
    </lineage>
</organism>
<accession>A0ABS7TCM9</accession>
<sequence>MAHEFAGISSKGMTMDDACMLDWLTAALRGDVRLSALAAIAPDQLIVFAKDQGVLPLLESQLRATGHFASIPLSLQQALIPHVREAVVQDLFRTGEMRKLASALQAAGIRALLLKGNAVAQWLYPESHLRPSSDIDLLLSSRADAERAACAAQPLGYALGFHPNSSNFEMAAQRVVDGVSRSELDLHCRLLNSAAYADIFSFAELWQESIALPALGEGLRGLSLRHALAHACLNRALDMQIGVPDQLKLLYDIHLMVERMHEADWAEVLAMAQHKAINGVCLRSIVDARTRFHSDVPAHVMEALQRNADAESIDWHRLDDWRYMQWRNLKALPTTGARLRWLWQRLAPSSSHLRYMYGEGSWLGLMGLRLWRGVGRLHAKR</sequence>
<dbReference type="Gene3D" id="3.30.460.40">
    <property type="match status" value="1"/>
</dbReference>
<dbReference type="Pfam" id="PF14907">
    <property type="entry name" value="NTP_transf_5"/>
    <property type="match status" value="1"/>
</dbReference>
<evidence type="ECO:0000313" key="1">
    <source>
        <dbReference type="EMBL" id="MBZ4185606.1"/>
    </source>
</evidence>
<evidence type="ECO:0000313" key="2">
    <source>
        <dbReference type="Proteomes" id="UP001430290"/>
    </source>
</evidence>
<reference evidence="1" key="1">
    <citation type="submission" date="2021-09" db="EMBL/GenBank/DDBJ databases">
        <authorList>
            <person name="Wu T."/>
            <person name="Guo S.Z."/>
        </authorList>
    </citation>
    <scope>NUCLEOTIDE SEQUENCE</scope>
    <source>
        <strain evidence="1">RSS-23</strain>
    </source>
</reference>
<gene>
    <name evidence="1" type="ORF">K7B09_04605</name>
</gene>
<dbReference type="EMBL" id="JAIQDJ010000001">
    <property type="protein sequence ID" value="MBZ4185606.1"/>
    <property type="molecule type" value="Genomic_DNA"/>
</dbReference>
<keyword evidence="2" id="KW-1185">Reference proteome</keyword>
<name>A0ABS7TCM9_9GAMM</name>